<evidence type="ECO:0000259" key="2">
    <source>
        <dbReference type="Pfam" id="PF00561"/>
    </source>
</evidence>
<keyword evidence="4" id="KW-1185">Reference proteome</keyword>
<dbReference type="SUPFAM" id="SSF53474">
    <property type="entry name" value="alpha/beta-Hydrolases"/>
    <property type="match status" value="1"/>
</dbReference>
<dbReference type="Pfam" id="PF00561">
    <property type="entry name" value="Abhydrolase_1"/>
    <property type="match status" value="1"/>
</dbReference>
<dbReference type="Proteomes" id="UP000593564">
    <property type="component" value="Unassembled WGS sequence"/>
</dbReference>
<reference evidence="4" key="1">
    <citation type="journal article" date="2020" name="Nat. Commun.">
        <title>Genome assembly of wild tea tree DASZ reveals pedigree and selection history of tea varieties.</title>
        <authorList>
            <person name="Zhang W."/>
            <person name="Zhang Y."/>
            <person name="Qiu H."/>
            <person name="Guo Y."/>
            <person name="Wan H."/>
            <person name="Zhang X."/>
            <person name="Scossa F."/>
            <person name="Alseekh S."/>
            <person name="Zhang Q."/>
            <person name="Wang P."/>
            <person name="Xu L."/>
            <person name="Schmidt M.H."/>
            <person name="Jia X."/>
            <person name="Li D."/>
            <person name="Zhu A."/>
            <person name="Guo F."/>
            <person name="Chen W."/>
            <person name="Ni D."/>
            <person name="Usadel B."/>
            <person name="Fernie A.R."/>
            <person name="Wen W."/>
        </authorList>
    </citation>
    <scope>NUCLEOTIDE SEQUENCE [LARGE SCALE GENOMIC DNA]</scope>
    <source>
        <strain evidence="4">cv. G240</strain>
    </source>
</reference>
<dbReference type="PANTHER" id="PTHR45763:SF61">
    <property type="entry name" value="AB HYDROLASE-1 DOMAIN-CONTAINING PROTEIN"/>
    <property type="match status" value="1"/>
</dbReference>
<accession>A0A7J7I356</accession>
<dbReference type="EMBL" id="JACBKZ010000001">
    <property type="protein sequence ID" value="KAF5959175.1"/>
    <property type="molecule type" value="Genomic_DNA"/>
</dbReference>
<evidence type="ECO:0000313" key="4">
    <source>
        <dbReference type="Proteomes" id="UP000593564"/>
    </source>
</evidence>
<keyword evidence="1" id="KW-0732">Signal</keyword>
<feature type="domain" description="AB hydrolase-1" evidence="2">
    <location>
        <begin position="66"/>
        <end position="321"/>
    </location>
</feature>
<feature type="chain" id="PRO_5029570212" description="AB hydrolase-1 domain-containing protein" evidence="1">
    <location>
        <begin position="18"/>
        <end position="346"/>
    </location>
</feature>
<sequence length="346" mass="39162">MLKKIIVVLLIGLVAWAYQMTRPLPSKICGSPGGPPITATRIKLRDGRHLAYQEIGVPKDMTKHKIIFFHGFACSRLDGTILKPEIAEELGVYVVSFDRPGYGESDPDPKRTAKSIAFDAEELADQLGLGSKFYVVGYSMGGQAVWGCLKYIPHRLAGAALINPAVNFWWPSFPANLSNEAYYQQFPQDQWALRVAHYTPWLSYWWNTQKWFPPFSIIAGNPKFPPQDFELSSSLPTPQMIKVIMQQGEFESIHRDMMVTFGNWEFEPVDLQNPFPDNEGSVHLWQGDEDGLVPVTLQRYIVQRLPWIHYHEVQGGGHLFAYTDGFGEAIFKTLLGTSNLTVRLVE</sequence>
<dbReference type="PANTHER" id="PTHR45763">
    <property type="entry name" value="HYDROLASE, ALPHA/BETA FOLD FAMILY PROTEIN, EXPRESSED-RELATED"/>
    <property type="match status" value="1"/>
</dbReference>
<evidence type="ECO:0000256" key="1">
    <source>
        <dbReference type="SAM" id="SignalP"/>
    </source>
</evidence>
<name>A0A7J7I356_CAMSI</name>
<comment type="caution">
    <text evidence="3">The sequence shown here is derived from an EMBL/GenBank/DDBJ whole genome shotgun (WGS) entry which is preliminary data.</text>
</comment>
<evidence type="ECO:0000313" key="3">
    <source>
        <dbReference type="EMBL" id="KAF5959175.1"/>
    </source>
</evidence>
<dbReference type="GO" id="GO:0016787">
    <property type="term" value="F:hydrolase activity"/>
    <property type="evidence" value="ECO:0007669"/>
    <property type="project" value="UniProtKB-ARBA"/>
</dbReference>
<dbReference type="Gene3D" id="3.40.50.1820">
    <property type="entry name" value="alpha/beta hydrolase"/>
    <property type="match status" value="1"/>
</dbReference>
<dbReference type="FunFam" id="3.40.50.1820:FF:000270">
    <property type="entry name" value="Alpha/beta-Hydrolases superfamily protein"/>
    <property type="match status" value="1"/>
</dbReference>
<protein>
    <recommendedName>
        <fullName evidence="2">AB hydrolase-1 domain-containing protein</fullName>
    </recommendedName>
</protein>
<reference evidence="3 4" key="2">
    <citation type="submission" date="2020-07" db="EMBL/GenBank/DDBJ databases">
        <title>Genome assembly of wild tea tree DASZ reveals pedigree and selection history of tea varieties.</title>
        <authorList>
            <person name="Zhang W."/>
        </authorList>
    </citation>
    <scope>NUCLEOTIDE SEQUENCE [LARGE SCALE GENOMIC DNA]</scope>
    <source>
        <strain evidence="4">cv. G240</strain>
        <tissue evidence="3">Leaf</tissue>
    </source>
</reference>
<organism evidence="3 4">
    <name type="scientific">Camellia sinensis</name>
    <name type="common">Tea plant</name>
    <name type="synonym">Thea sinensis</name>
    <dbReference type="NCBI Taxonomy" id="4442"/>
    <lineage>
        <taxon>Eukaryota</taxon>
        <taxon>Viridiplantae</taxon>
        <taxon>Streptophyta</taxon>
        <taxon>Embryophyta</taxon>
        <taxon>Tracheophyta</taxon>
        <taxon>Spermatophyta</taxon>
        <taxon>Magnoliopsida</taxon>
        <taxon>eudicotyledons</taxon>
        <taxon>Gunneridae</taxon>
        <taxon>Pentapetalae</taxon>
        <taxon>asterids</taxon>
        <taxon>Ericales</taxon>
        <taxon>Theaceae</taxon>
        <taxon>Camellia</taxon>
    </lineage>
</organism>
<dbReference type="AlphaFoldDB" id="A0A7J7I356"/>
<dbReference type="InterPro" id="IPR000073">
    <property type="entry name" value="AB_hydrolase_1"/>
</dbReference>
<feature type="signal peptide" evidence="1">
    <location>
        <begin position="1"/>
        <end position="17"/>
    </location>
</feature>
<gene>
    <name evidence="3" type="ORF">HYC85_000384</name>
</gene>
<proteinExistence type="predicted"/>
<dbReference type="InterPro" id="IPR029058">
    <property type="entry name" value="AB_hydrolase_fold"/>
</dbReference>